<comment type="subcellular location">
    <subcellularLocation>
        <location evidence="1">Membrane</location>
    </subcellularLocation>
</comment>
<accession>A0A8C7YGD4</accession>
<evidence type="ECO:0000256" key="4">
    <source>
        <dbReference type="ARBA" id="ARBA00023180"/>
    </source>
</evidence>
<evidence type="ECO:0000256" key="1">
    <source>
        <dbReference type="ARBA" id="ARBA00004370"/>
    </source>
</evidence>
<dbReference type="SMART" id="SM00409">
    <property type="entry name" value="IG"/>
    <property type="match status" value="1"/>
</dbReference>
<dbReference type="Ensembl" id="ENSOSIT00000027505.1">
    <property type="protein sequence ID" value="ENSOSIP00000026087.1"/>
    <property type="gene ID" value="ENSOSIG00000013692.1"/>
</dbReference>
<reference evidence="6" key="1">
    <citation type="submission" date="2025-08" db="UniProtKB">
        <authorList>
            <consortium name="Ensembl"/>
        </authorList>
    </citation>
    <scope>IDENTIFICATION</scope>
</reference>
<dbReference type="InterPro" id="IPR003599">
    <property type="entry name" value="Ig_sub"/>
</dbReference>
<dbReference type="PANTHER" id="PTHR12080">
    <property type="entry name" value="SIGNALING LYMPHOCYTIC ACTIVATION MOLECULE"/>
    <property type="match status" value="1"/>
</dbReference>
<proteinExistence type="predicted"/>
<dbReference type="InterPro" id="IPR015631">
    <property type="entry name" value="CD2/SLAM_rcpt"/>
</dbReference>
<dbReference type="GeneTree" id="ENSGT00940000172777"/>
<dbReference type="InterPro" id="IPR007110">
    <property type="entry name" value="Ig-like_dom"/>
</dbReference>
<keyword evidence="2" id="KW-0732">Signal</keyword>
<dbReference type="PROSITE" id="PS50835">
    <property type="entry name" value="IG_LIKE"/>
    <property type="match status" value="1"/>
</dbReference>
<feature type="domain" description="Ig-like" evidence="5">
    <location>
        <begin position="109"/>
        <end position="187"/>
    </location>
</feature>
<evidence type="ECO:0000313" key="7">
    <source>
        <dbReference type="Proteomes" id="UP000694383"/>
    </source>
</evidence>
<dbReference type="PANTHER" id="PTHR12080:SF48">
    <property type="entry name" value="IMMUNOGLOBULIN SUBTYPE DOMAIN-CONTAINING PROTEIN"/>
    <property type="match status" value="1"/>
</dbReference>
<keyword evidence="4" id="KW-0325">Glycoprotein</keyword>
<dbReference type="Gene3D" id="2.60.40.10">
    <property type="entry name" value="Immunoglobulins"/>
    <property type="match status" value="1"/>
</dbReference>
<keyword evidence="3" id="KW-0472">Membrane</keyword>
<evidence type="ECO:0000256" key="3">
    <source>
        <dbReference type="ARBA" id="ARBA00023136"/>
    </source>
</evidence>
<name>A0A8C7YGD4_9TELE</name>
<protein>
    <recommendedName>
        <fullName evidence="5">Ig-like domain-containing protein</fullName>
    </recommendedName>
</protein>
<evidence type="ECO:0000313" key="6">
    <source>
        <dbReference type="Ensembl" id="ENSOSIP00000026087.1"/>
    </source>
</evidence>
<reference evidence="6" key="2">
    <citation type="submission" date="2025-09" db="UniProtKB">
        <authorList>
            <consortium name="Ensembl"/>
        </authorList>
    </citation>
    <scope>IDENTIFICATION</scope>
</reference>
<evidence type="ECO:0000259" key="5">
    <source>
        <dbReference type="PROSITE" id="PS50835"/>
    </source>
</evidence>
<dbReference type="AlphaFoldDB" id="A0A8C7YGD4"/>
<dbReference type="SUPFAM" id="SSF48726">
    <property type="entry name" value="Immunoglobulin"/>
    <property type="match status" value="1"/>
</dbReference>
<keyword evidence="7" id="KW-1185">Reference proteome</keyword>
<dbReference type="InterPro" id="IPR036179">
    <property type="entry name" value="Ig-like_dom_sf"/>
</dbReference>
<sequence length="239" mass="26516">MLFEKVSAYAGENVTLASGAENGQSLIRIEWSVFGNTTWIATLHNGFVNTDRHDQFQNRLALNTTSGDLTISHLTSKDAMTYTVEIIDSNGEGNRKKIELEVKQRLQVPTIEKIEISATQEGCFIALNCSSSEKDVNFSWQVSPPSMASWSTKNGSSYILVLTNSKQGLLFTCNSTKGDESAHQDFSAGCTVPFYNRIVLGVLITSVLIYFCKICDQCKHTSTHTLSMKHMKSSVLMFF</sequence>
<evidence type="ECO:0000256" key="2">
    <source>
        <dbReference type="ARBA" id="ARBA00022729"/>
    </source>
</evidence>
<dbReference type="GO" id="GO:0016020">
    <property type="term" value="C:membrane"/>
    <property type="evidence" value="ECO:0007669"/>
    <property type="project" value="UniProtKB-SubCell"/>
</dbReference>
<dbReference type="Proteomes" id="UP000694383">
    <property type="component" value="Unplaced"/>
</dbReference>
<dbReference type="InterPro" id="IPR013783">
    <property type="entry name" value="Ig-like_fold"/>
</dbReference>
<organism evidence="6 7">
    <name type="scientific">Oryzias sinensis</name>
    <name type="common">Chinese medaka</name>
    <dbReference type="NCBI Taxonomy" id="183150"/>
    <lineage>
        <taxon>Eukaryota</taxon>
        <taxon>Metazoa</taxon>
        <taxon>Chordata</taxon>
        <taxon>Craniata</taxon>
        <taxon>Vertebrata</taxon>
        <taxon>Euteleostomi</taxon>
        <taxon>Actinopterygii</taxon>
        <taxon>Neopterygii</taxon>
        <taxon>Teleostei</taxon>
        <taxon>Neoteleostei</taxon>
        <taxon>Acanthomorphata</taxon>
        <taxon>Ovalentaria</taxon>
        <taxon>Atherinomorphae</taxon>
        <taxon>Beloniformes</taxon>
        <taxon>Adrianichthyidae</taxon>
        <taxon>Oryziinae</taxon>
        <taxon>Oryzias</taxon>
    </lineage>
</organism>